<gene>
    <name evidence="19" type="primary">trpCF</name>
    <name evidence="15" type="synonym">trpC</name>
    <name evidence="16" type="synonym">trpF</name>
    <name evidence="19" type="ORF">ACFFIT_06790</name>
</gene>
<keyword evidence="11 16" id="KW-0413">Isomerase</keyword>
<dbReference type="Pfam" id="PF00697">
    <property type="entry name" value="PRAI"/>
    <property type="match status" value="1"/>
</dbReference>
<reference evidence="19 20" key="1">
    <citation type="submission" date="2024-09" db="EMBL/GenBank/DDBJ databases">
        <authorList>
            <person name="Sun Q."/>
            <person name="Mori K."/>
        </authorList>
    </citation>
    <scope>NUCLEOTIDE SEQUENCE [LARGE SCALE GENOMIC DNA]</scope>
    <source>
        <strain evidence="19 20">CCM 8545</strain>
    </source>
</reference>
<organism evidence="19 20">
    <name type="scientific">Thorsellia kenyensis</name>
    <dbReference type="NCBI Taxonomy" id="1549888"/>
    <lineage>
        <taxon>Bacteria</taxon>
        <taxon>Pseudomonadati</taxon>
        <taxon>Pseudomonadota</taxon>
        <taxon>Gammaproteobacteria</taxon>
        <taxon>Enterobacterales</taxon>
        <taxon>Thorselliaceae</taxon>
        <taxon>Thorsellia</taxon>
    </lineage>
</organism>
<dbReference type="PANTHER" id="PTHR22854">
    <property type="entry name" value="TRYPTOPHAN BIOSYNTHESIS PROTEIN"/>
    <property type="match status" value="1"/>
</dbReference>
<feature type="domain" description="N-(5'phosphoribosyl) anthranilate isomerase (PRAI)" evidence="18">
    <location>
        <begin position="266"/>
        <end position="456"/>
    </location>
</feature>
<dbReference type="GO" id="GO:0004425">
    <property type="term" value="F:indole-3-glycerol-phosphate synthase activity"/>
    <property type="evidence" value="ECO:0007669"/>
    <property type="project" value="UniProtKB-EC"/>
</dbReference>
<evidence type="ECO:0000256" key="10">
    <source>
        <dbReference type="ARBA" id="ARBA00023141"/>
    </source>
</evidence>
<evidence type="ECO:0000256" key="14">
    <source>
        <dbReference type="ARBA" id="ARBA00025592"/>
    </source>
</evidence>
<evidence type="ECO:0000259" key="17">
    <source>
        <dbReference type="Pfam" id="PF00218"/>
    </source>
</evidence>
<dbReference type="InterPro" id="IPR045186">
    <property type="entry name" value="Indole-3-glycerol_P_synth"/>
</dbReference>
<evidence type="ECO:0000256" key="16">
    <source>
        <dbReference type="HAMAP-Rule" id="MF_00135"/>
    </source>
</evidence>
<sequence length="464" mass="51929">MAYSIPQELKQTVLEKILTDKISWIMHKKETFPLDSFNSLLTQSTRSFYQAFTKTQCQFILECKKASPSKGVIRPTFDIEAIATIYKHYAAAISVLTDEPYFQGDFSYLPKVSALVHQPILCKDFIIDEYQIKLARHHQADAILLMLSVLNDDQYKSLSAVAHELDMGILTEVSNEIELQRAIELGAKVIGINNRDLRDLSVNLQTTLNLAPKIPEDTIIISESGIRQYPDVRRLSNYVDGFLIGSALMAEDNLEKEIKKILFGRNKICGLTRAQDAKAAYDAGAIYGGLIFVQNTPRHISVTQAKNIMLGAPLDYVGVFRNDNIDHIASIADELNLSAIQLHGQENQAYVNMLRKKLPAACQIWKALSIEKKLPSRDWVNIDNYVFDHGPGGTGKTFDWSVFSDHRHEDFSNILLAGGLTPDNCKEAANFNCGGLDFNSGVESTPAIKSAEKINHAFINLRNY</sequence>
<comment type="similarity">
    <text evidence="15">Belongs to the TrpC family.</text>
</comment>
<evidence type="ECO:0000313" key="20">
    <source>
        <dbReference type="Proteomes" id="UP001589758"/>
    </source>
</evidence>
<proteinExistence type="inferred from homology"/>
<dbReference type="CDD" id="cd00331">
    <property type="entry name" value="IGPS"/>
    <property type="match status" value="1"/>
</dbReference>
<dbReference type="Gene3D" id="3.20.20.70">
    <property type="entry name" value="Aldolase class I"/>
    <property type="match status" value="2"/>
</dbReference>
<evidence type="ECO:0000256" key="12">
    <source>
        <dbReference type="ARBA" id="ARBA00023239"/>
    </source>
</evidence>
<comment type="similarity">
    <text evidence="6">In the C-terminal section; belongs to the TrpF family.</text>
</comment>
<dbReference type="RefSeq" id="WP_385876898.1">
    <property type="nucleotide sequence ID" value="NZ_JBHLXE010000076.1"/>
</dbReference>
<name>A0ABV6C9Y7_9GAMM</name>
<comment type="catalytic activity">
    <reaction evidence="1 16">
        <text>N-(5-phospho-beta-D-ribosyl)anthranilate = 1-(2-carboxyphenylamino)-1-deoxy-D-ribulose 5-phosphate</text>
        <dbReference type="Rhea" id="RHEA:21540"/>
        <dbReference type="ChEBI" id="CHEBI:18277"/>
        <dbReference type="ChEBI" id="CHEBI:58613"/>
        <dbReference type="EC" id="5.3.1.24"/>
    </reaction>
</comment>
<evidence type="ECO:0000256" key="3">
    <source>
        <dbReference type="ARBA" id="ARBA00004664"/>
    </source>
</evidence>
<comment type="pathway">
    <text evidence="3 16">Amino-acid biosynthesis; L-tryptophan biosynthesis; L-tryptophan from chorismate: step 3/5.</text>
</comment>
<evidence type="ECO:0000256" key="4">
    <source>
        <dbReference type="ARBA" id="ARBA00004696"/>
    </source>
</evidence>
<keyword evidence="12 15" id="KW-0456">Lyase</keyword>
<keyword evidence="13" id="KW-0511">Multifunctional enzyme</keyword>
<dbReference type="EC" id="4.1.1.48" evidence="15"/>
<comment type="caution">
    <text evidence="19">The sequence shown here is derived from an EMBL/GenBank/DDBJ whole genome shotgun (WGS) entry which is preliminary data.</text>
</comment>
<evidence type="ECO:0000256" key="7">
    <source>
        <dbReference type="ARBA" id="ARBA00022605"/>
    </source>
</evidence>
<evidence type="ECO:0000256" key="8">
    <source>
        <dbReference type="ARBA" id="ARBA00022793"/>
    </source>
</evidence>
<dbReference type="PANTHER" id="PTHR22854:SF2">
    <property type="entry name" value="INDOLE-3-GLYCEROL-PHOSPHATE SYNTHASE"/>
    <property type="match status" value="1"/>
</dbReference>
<dbReference type="CDD" id="cd00405">
    <property type="entry name" value="PRAI"/>
    <property type="match status" value="1"/>
</dbReference>
<evidence type="ECO:0000313" key="19">
    <source>
        <dbReference type="EMBL" id="MFC0179792.1"/>
    </source>
</evidence>
<feature type="domain" description="Indole-3-glycerol phosphate synthase" evidence="17">
    <location>
        <begin position="14"/>
        <end position="260"/>
    </location>
</feature>
<dbReference type="HAMAP" id="MF_00134_B">
    <property type="entry name" value="IGPS_B"/>
    <property type="match status" value="1"/>
</dbReference>
<dbReference type="Pfam" id="PF00218">
    <property type="entry name" value="IGPS"/>
    <property type="match status" value="1"/>
</dbReference>
<keyword evidence="20" id="KW-1185">Reference proteome</keyword>
<evidence type="ECO:0000256" key="6">
    <source>
        <dbReference type="ARBA" id="ARBA00009847"/>
    </source>
</evidence>
<comment type="function">
    <text evidence="14">Bifunctional enzyme that catalyzes two sequential steps of tryptophan biosynthetic pathway. The first reaction is catalyzed by the isomerase, coded by the TrpF domain; the second reaction is catalyzed by the synthase, coded by the TrpC domain.</text>
</comment>
<keyword evidence="9 15" id="KW-0822">Tryptophan biosynthesis</keyword>
<comment type="pathway">
    <text evidence="4 15">Amino-acid biosynthesis; L-tryptophan biosynthesis; L-tryptophan from chorismate: step 4/5.</text>
</comment>
<evidence type="ECO:0000256" key="15">
    <source>
        <dbReference type="HAMAP-Rule" id="MF_00134"/>
    </source>
</evidence>
<accession>A0ABV6C9Y7</accession>
<comment type="similarity">
    <text evidence="5">In the N-terminal section; belongs to the TrpC family.</text>
</comment>
<dbReference type="SUPFAM" id="SSF51366">
    <property type="entry name" value="Ribulose-phoshate binding barrel"/>
    <property type="match status" value="2"/>
</dbReference>
<comment type="catalytic activity">
    <reaction evidence="2 15">
        <text>1-(2-carboxyphenylamino)-1-deoxy-D-ribulose 5-phosphate + H(+) = (1S,2R)-1-C-(indol-3-yl)glycerol 3-phosphate + CO2 + H2O</text>
        <dbReference type="Rhea" id="RHEA:23476"/>
        <dbReference type="ChEBI" id="CHEBI:15377"/>
        <dbReference type="ChEBI" id="CHEBI:15378"/>
        <dbReference type="ChEBI" id="CHEBI:16526"/>
        <dbReference type="ChEBI" id="CHEBI:58613"/>
        <dbReference type="ChEBI" id="CHEBI:58866"/>
        <dbReference type="EC" id="4.1.1.48"/>
    </reaction>
</comment>
<dbReference type="GO" id="GO:0004640">
    <property type="term" value="F:phosphoribosylanthranilate isomerase activity"/>
    <property type="evidence" value="ECO:0007669"/>
    <property type="project" value="UniProtKB-EC"/>
</dbReference>
<dbReference type="NCBIfam" id="NF006945">
    <property type="entry name" value="PRK09427.1"/>
    <property type="match status" value="1"/>
</dbReference>
<dbReference type="InterPro" id="IPR011060">
    <property type="entry name" value="RibuloseP-bd_barrel"/>
</dbReference>
<dbReference type="InterPro" id="IPR013785">
    <property type="entry name" value="Aldolase_TIM"/>
</dbReference>
<comment type="similarity">
    <text evidence="16">Belongs to the TrpF family.</text>
</comment>
<dbReference type="InterPro" id="IPR001240">
    <property type="entry name" value="PRAI_dom"/>
</dbReference>
<dbReference type="PROSITE" id="PS00614">
    <property type="entry name" value="IGPS"/>
    <property type="match status" value="1"/>
</dbReference>
<keyword evidence="10 15" id="KW-0057">Aromatic amino acid biosynthesis</keyword>
<evidence type="ECO:0000256" key="9">
    <source>
        <dbReference type="ARBA" id="ARBA00022822"/>
    </source>
</evidence>
<protein>
    <recommendedName>
        <fullName evidence="15 16">Multifunctional fusion protein</fullName>
    </recommendedName>
    <domain>
        <recommendedName>
            <fullName evidence="15">Indole-3-glycerol phosphate synthase</fullName>
            <shortName evidence="15">IGPS</shortName>
            <ecNumber evidence="15">4.1.1.48</ecNumber>
        </recommendedName>
    </domain>
    <domain>
        <recommendedName>
            <fullName evidence="16">N-(5'-phosphoribosyl)anthranilate isomerase</fullName>
            <shortName evidence="16">PRAI</shortName>
            <ecNumber evidence="16">5.3.1.24</ecNumber>
        </recommendedName>
    </domain>
</protein>
<evidence type="ECO:0000256" key="5">
    <source>
        <dbReference type="ARBA" id="ARBA00007902"/>
    </source>
</evidence>
<evidence type="ECO:0000256" key="2">
    <source>
        <dbReference type="ARBA" id="ARBA00001633"/>
    </source>
</evidence>
<evidence type="ECO:0000256" key="11">
    <source>
        <dbReference type="ARBA" id="ARBA00023235"/>
    </source>
</evidence>
<keyword evidence="7 15" id="KW-0028">Amino-acid biosynthesis</keyword>
<evidence type="ECO:0000256" key="13">
    <source>
        <dbReference type="ARBA" id="ARBA00023268"/>
    </source>
</evidence>
<dbReference type="InterPro" id="IPR013798">
    <property type="entry name" value="Indole-3-glycerol_P_synth_dom"/>
</dbReference>
<dbReference type="Proteomes" id="UP001589758">
    <property type="component" value="Unassembled WGS sequence"/>
</dbReference>
<dbReference type="EC" id="5.3.1.24" evidence="16"/>
<evidence type="ECO:0000259" key="18">
    <source>
        <dbReference type="Pfam" id="PF00697"/>
    </source>
</evidence>
<dbReference type="InterPro" id="IPR001468">
    <property type="entry name" value="Indole-3-GlycerolPSynthase_CS"/>
</dbReference>
<keyword evidence="8 15" id="KW-0210">Decarboxylase</keyword>
<dbReference type="HAMAP" id="MF_00135">
    <property type="entry name" value="PRAI"/>
    <property type="match status" value="1"/>
</dbReference>
<dbReference type="EMBL" id="JBHLXE010000076">
    <property type="protein sequence ID" value="MFC0179792.1"/>
    <property type="molecule type" value="Genomic_DNA"/>
</dbReference>
<evidence type="ECO:0000256" key="1">
    <source>
        <dbReference type="ARBA" id="ARBA00001164"/>
    </source>
</evidence>